<evidence type="ECO:0000256" key="3">
    <source>
        <dbReference type="ARBA" id="ARBA00022692"/>
    </source>
</evidence>
<organism evidence="11 12">
    <name type="scientific">Sinocyclocheilus rhinocerous</name>
    <dbReference type="NCBI Taxonomy" id="307959"/>
    <lineage>
        <taxon>Eukaryota</taxon>
        <taxon>Metazoa</taxon>
        <taxon>Chordata</taxon>
        <taxon>Craniata</taxon>
        <taxon>Vertebrata</taxon>
        <taxon>Euteleostomi</taxon>
        <taxon>Actinopterygii</taxon>
        <taxon>Neopterygii</taxon>
        <taxon>Teleostei</taxon>
        <taxon>Ostariophysi</taxon>
        <taxon>Cypriniformes</taxon>
        <taxon>Cyprinidae</taxon>
        <taxon>Cyprininae</taxon>
        <taxon>Sinocyclocheilus</taxon>
    </lineage>
</organism>
<evidence type="ECO:0000313" key="12">
    <source>
        <dbReference type="Proteomes" id="UP000472270"/>
    </source>
</evidence>
<dbReference type="SMART" id="SM00369">
    <property type="entry name" value="LRR_TYP"/>
    <property type="match status" value="5"/>
</dbReference>
<dbReference type="SUPFAM" id="SSF52058">
    <property type="entry name" value="L domain-like"/>
    <property type="match status" value="1"/>
</dbReference>
<feature type="chain" id="PRO_5025416857" description="LRRNT domain-containing protein" evidence="9">
    <location>
        <begin position="18"/>
        <end position="296"/>
    </location>
</feature>
<dbReference type="Pfam" id="PF13855">
    <property type="entry name" value="LRR_8"/>
    <property type="match status" value="1"/>
</dbReference>
<dbReference type="PANTHER" id="PTHR45773:SF5">
    <property type="entry name" value="SLIT AND NTRK-LIKE PROTEIN 5"/>
    <property type="match status" value="1"/>
</dbReference>
<feature type="signal peptide" evidence="9">
    <location>
        <begin position="1"/>
        <end position="17"/>
    </location>
</feature>
<accession>A0A673J8U3</accession>
<evidence type="ECO:0000256" key="2">
    <source>
        <dbReference type="ARBA" id="ARBA00022614"/>
    </source>
</evidence>
<comment type="subcellular location">
    <subcellularLocation>
        <location evidence="1">Membrane</location>
        <topology evidence="1">Single-pass type I membrane protein</topology>
    </subcellularLocation>
</comment>
<feature type="transmembrane region" description="Helical" evidence="8">
    <location>
        <begin position="229"/>
        <end position="249"/>
    </location>
</feature>
<dbReference type="PROSITE" id="PS51450">
    <property type="entry name" value="LRR"/>
    <property type="match status" value="1"/>
</dbReference>
<dbReference type="GO" id="GO:0016020">
    <property type="term" value="C:membrane"/>
    <property type="evidence" value="ECO:0007669"/>
    <property type="project" value="UniProtKB-SubCell"/>
</dbReference>
<dbReference type="Ensembl" id="ENSSRHT00000049349.1">
    <property type="protein sequence ID" value="ENSSRHP00000048004.1"/>
    <property type="gene ID" value="ENSSRHG00000024162.1"/>
</dbReference>
<evidence type="ECO:0000256" key="9">
    <source>
        <dbReference type="SAM" id="SignalP"/>
    </source>
</evidence>
<name>A0A673J8U3_9TELE</name>
<keyword evidence="6 8" id="KW-1133">Transmembrane helix</keyword>
<evidence type="ECO:0000313" key="11">
    <source>
        <dbReference type="Ensembl" id="ENSSRHP00000048004.1"/>
    </source>
</evidence>
<evidence type="ECO:0000256" key="6">
    <source>
        <dbReference type="ARBA" id="ARBA00022989"/>
    </source>
</evidence>
<dbReference type="GO" id="GO:0051965">
    <property type="term" value="P:positive regulation of synapse assembly"/>
    <property type="evidence" value="ECO:0007669"/>
    <property type="project" value="TreeGrafter"/>
</dbReference>
<dbReference type="GO" id="GO:0007409">
    <property type="term" value="P:axonogenesis"/>
    <property type="evidence" value="ECO:0007669"/>
    <property type="project" value="TreeGrafter"/>
</dbReference>
<dbReference type="InterPro" id="IPR001611">
    <property type="entry name" value="Leu-rich_rpt"/>
</dbReference>
<keyword evidence="4 9" id="KW-0732">Signal</keyword>
<dbReference type="InterPro" id="IPR000372">
    <property type="entry name" value="LRRNT"/>
</dbReference>
<proteinExistence type="predicted"/>
<keyword evidence="3 8" id="KW-0812">Transmembrane</keyword>
<keyword evidence="5" id="KW-0677">Repeat</keyword>
<evidence type="ECO:0000256" key="5">
    <source>
        <dbReference type="ARBA" id="ARBA00022737"/>
    </source>
</evidence>
<dbReference type="Proteomes" id="UP000472270">
    <property type="component" value="Unassembled WGS sequence"/>
</dbReference>
<dbReference type="PANTHER" id="PTHR45773">
    <property type="entry name" value="SLIT AND NTRK-LIKE PROTEIN 4-RELATED"/>
    <property type="match status" value="1"/>
</dbReference>
<protein>
    <recommendedName>
        <fullName evidence="10">LRRNT domain-containing protein</fullName>
    </recommendedName>
</protein>
<reference evidence="11" key="1">
    <citation type="submission" date="2025-08" db="UniProtKB">
        <authorList>
            <consortium name="Ensembl"/>
        </authorList>
    </citation>
    <scope>IDENTIFICATION</scope>
</reference>
<evidence type="ECO:0000256" key="8">
    <source>
        <dbReference type="SAM" id="Phobius"/>
    </source>
</evidence>
<keyword evidence="2" id="KW-0433">Leucine-rich repeat</keyword>
<feature type="domain" description="LRRNT" evidence="10">
    <location>
        <begin position="19"/>
        <end position="53"/>
    </location>
</feature>
<dbReference type="SMART" id="SM00013">
    <property type="entry name" value="LRRNT"/>
    <property type="match status" value="1"/>
</dbReference>
<dbReference type="AlphaFoldDB" id="A0A673J8U3"/>
<sequence>MLCVAVLPMAFLVVGSSKLCPRQCFCYDASELVDCRSRGFVHIPHSIPHGTWLLELSGNKLSELRSTSFTGIWALRLDLTYNELRVLPPDFSQGLTALKDLKLSHNALERLESHSLEDLESLERLDLSHNHVQVIEVGAFRGLAILRHLNLAWNQLTVVQGGLLTMTHLQMSENPWTCDCELHRVFSKILHVRHLHVDDYVNITCHSPLLLAGASLGLMHSQLCIAETATVLVLTGTVMVTVVAALVMAERNQQLLAIESYFTQPVFIFARFSTHLQSNQTVIIQTADIIFDIFFY</sequence>
<dbReference type="InterPro" id="IPR032675">
    <property type="entry name" value="LRR_dom_sf"/>
</dbReference>
<dbReference type="Gene3D" id="3.80.10.10">
    <property type="entry name" value="Ribonuclease Inhibitor"/>
    <property type="match status" value="2"/>
</dbReference>
<evidence type="ECO:0000256" key="7">
    <source>
        <dbReference type="ARBA" id="ARBA00023136"/>
    </source>
</evidence>
<keyword evidence="7 8" id="KW-0472">Membrane</keyword>
<evidence type="ECO:0000256" key="1">
    <source>
        <dbReference type="ARBA" id="ARBA00004479"/>
    </source>
</evidence>
<evidence type="ECO:0000259" key="10">
    <source>
        <dbReference type="SMART" id="SM00013"/>
    </source>
</evidence>
<dbReference type="InterPro" id="IPR003591">
    <property type="entry name" value="Leu-rich_rpt_typical-subtyp"/>
</dbReference>
<reference evidence="11" key="2">
    <citation type="submission" date="2025-09" db="UniProtKB">
        <authorList>
            <consortium name="Ensembl"/>
        </authorList>
    </citation>
    <scope>IDENTIFICATION</scope>
</reference>
<keyword evidence="12" id="KW-1185">Reference proteome</keyword>
<evidence type="ECO:0000256" key="4">
    <source>
        <dbReference type="ARBA" id="ARBA00022729"/>
    </source>
</evidence>